<evidence type="ECO:0000256" key="2">
    <source>
        <dbReference type="SAM" id="Phobius"/>
    </source>
</evidence>
<feature type="transmembrane region" description="Helical" evidence="2">
    <location>
        <begin position="135"/>
        <end position="158"/>
    </location>
</feature>
<keyword evidence="5" id="KW-1185">Reference proteome</keyword>
<dbReference type="GO" id="GO:0080120">
    <property type="term" value="P:CAAX-box protein maturation"/>
    <property type="evidence" value="ECO:0007669"/>
    <property type="project" value="UniProtKB-ARBA"/>
</dbReference>
<feature type="transmembrane region" description="Helical" evidence="2">
    <location>
        <begin position="362"/>
        <end position="382"/>
    </location>
</feature>
<feature type="transmembrane region" description="Helical" evidence="2">
    <location>
        <begin position="314"/>
        <end position="342"/>
    </location>
</feature>
<proteinExistence type="inferred from homology"/>
<dbReference type="AlphaFoldDB" id="A0A426D9W5"/>
<feature type="transmembrane region" description="Helical" evidence="2">
    <location>
        <begin position="36"/>
        <end position="56"/>
    </location>
</feature>
<dbReference type="Pfam" id="PF02517">
    <property type="entry name" value="Rce1-like"/>
    <property type="match status" value="1"/>
</dbReference>
<keyword evidence="2" id="KW-0812">Transmembrane</keyword>
<evidence type="ECO:0000259" key="3">
    <source>
        <dbReference type="Pfam" id="PF02517"/>
    </source>
</evidence>
<keyword evidence="2" id="KW-0472">Membrane</keyword>
<dbReference type="Proteomes" id="UP000283633">
    <property type="component" value="Unassembled WGS sequence"/>
</dbReference>
<sequence length="403" mass="44782">MAPEFDQTLRRWYVGQLIVLMVAVMVRLLITNQGMAFPGGGMVMIIWFLNALWPAIDADQHDWRRLRHFNYYVQTVLLFTLMPIMVANLINLVCQATTLDEQGLIAVGMAYLVVAFVPVGYVVTAKIQSVVGRIAVLISAIFSGLIGAQPTLFALPLLNVPATFSMVSDAGILGAVGFVITVGVLMVAWGFRLPAWRLNRRASRGLVGLIIIVGVVFSLWNAFSDGATWATTFTRWNFQLKNATWKMFLSGLEPGIAEEWLYRYAVLTILLTAFRHSRFQLLWSVGLSGGLFGLWHFTNVLAGQSWQATGEQMIFAATLGWFLAVVYLYTGSITASMAIHAAIDILSMMASGSQTMTVPDAFEWQTIGLTVVVFVALTIFFLTGRRRRVMQAYVDQRLLRSLD</sequence>
<feature type="transmembrane region" description="Helical" evidence="2">
    <location>
        <begin position="68"/>
        <end position="90"/>
    </location>
</feature>
<feature type="transmembrane region" description="Helical" evidence="2">
    <location>
        <begin position="203"/>
        <end position="223"/>
    </location>
</feature>
<evidence type="ECO:0000256" key="1">
    <source>
        <dbReference type="ARBA" id="ARBA00009067"/>
    </source>
</evidence>
<evidence type="ECO:0000313" key="5">
    <source>
        <dbReference type="Proteomes" id="UP000283633"/>
    </source>
</evidence>
<keyword evidence="2" id="KW-1133">Transmembrane helix</keyword>
<feature type="domain" description="CAAX prenyl protease 2/Lysostaphin resistance protein A-like" evidence="3">
    <location>
        <begin position="243"/>
        <end position="345"/>
    </location>
</feature>
<dbReference type="EMBL" id="QWZQ01000006">
    <property type="protein sequence ID" value="RRK11377.1"/>
    <property type="molecule type" value="Genomic_DNA"/>
</dbReference>
<reference evidence="4 5" key="1">
    <citation type="submission" date="2018-08" db="EMBL/GenBank/DDBJ databases">
        <title>Genome Lactobacillus garii FI11369.</title>
        <authorList>
            <person name="Diaz M."/>
            <person name="Narbad A."/>
        </authorList>
    </citation>
    <scope>NUCLEOTIDE SEQUENCE [LARGE SCALE GENOMIC DNA]</scope>
    <source>
        <strain evidence="4 5">FI11369</strain>
    </source>
</reference>
<dbReference type="GO" id="GO:0006508">
    <property type="term" value="P:proteolysis"/>
    <property type="evidence" value="ECO:0007669"/>
    <property type="project" value="UniProtKB-KW"/>
</dbReference>
<dbReference type="GO" id="GO:0008237">
    <property type="term" value="F:metallopeptidase activity"/>
    <property type="evidence" value="ECO:0007669"/>
    <property type="project" value="UniProtKB-KW"/>
</dbReference>
<keyword evidence="4" id="KW-0378">Hydrolase</keyword>
<organism evidence="4 5">
    <name type="scientific">Lactiplantibacillus garii</name>
    <dbReference type="NCBI Taxonomy" id="2306423"/>
    <lineage>
        <taxon>Bacteria</taxon>
        <taxon>Bacillati</taxon>
        <taxon>Bacillota</taxon>
        <taxon>Bacilli</taxon>
        <taxon>Lactobacillales</taxon>
        <taxon>Lactobacillaceae</taxon>
        <taxon>Lactiplantibacillus</taxon>
    </lineage>
</organism>
<feature type="transmembrane region" description="Helical" evidence="2">
    <location>
        <begin position="281"/>
        <end position="302"/>
    </location>
</feature>
<feature type="transmembrane region" description="Helical" evidence="2">
    <location>
        <begin position="170"/>
        <end position="191"/>
    </location>
</feature>
<feature type="transmembrane region" description="Helical" evidence="2">
    <location>
        <begin position="12"/>
        <end position="30"/>
    </location>
</feature>
<keyword evidence="4" id="KW-0645">Protease</keyword>
<dbReference type="OrthoDB" id="2319903at2"/>
<protein>
    <submittedName>
        <fullName evidence="4">CPBP family intramembrane metalloprotease</fullName>
    </submittedName>
</protein>
<comment type="similarity">
    <text evidence="1">Belongs to the UPF0177 family.</text>
</comment>
<dbReference type="GO" id="GO:0004175">
    <property type="term" value="F:endopeptidase activity"/>
    <property type="evidence" value="ECO:0007669"/>
    <property type="project" value="UniProtKB-ARBA"/>
</dbReference>
<feature type="transmembrane region" description="Helical" evidence="2">
    <location>
        <begin position="102"/>
        <end position="123"/>
    </location>
</feature>
<comment type="caution">
    <text evidence="4">The sequence shown here is derived from an EMBL/GenBank/DDBJ whole genome shotgun (WGS) entry which is preliminary data.</text>
</comment>
<keyword evidence="4" id="KW-0482">Metalloprotease</keyword>
<gene>
    <name evidence="4" type="ORF">D1831_02735</name>
</gene>
<dbReference type="InterPro" id="IPR003675">
    <property type="entry name" value="Rce1/LyrA-like_dom"/>
</dbReference>
<evidence type="ECO:0000313" key="4">
    <source>
        <dbReference type="EMBL" id="RRK11377.1"/>
    </source>
</evidence>
<accession>A0A426D9W5</accession>
<name>A0A426D9W5_9LACO</name>